<dbReference type="PANTHER" id="PTHR35011">
    <property type="entry name" value="2,3-DIKETO-L-GULONATE TRAP TRANSPORTER SMALL PERMEASE PROTEIN YIAM"/>
    <property type="match status" value="1"/>
</dbReference>
<dbReference type="PANTHER" id="PTHR35011:SF2">
    <property type="entry name" value="2,3-DIKETO-L-GULONATE TRAP TRANSPORTER SMALL PERMEASE PROTEIN YIAM"/>
    <property type="match status" value="1"/>
</dbReference>
<evidence type="ECO:0000313" key="11">
    <source>
        <dbReference type="EMBL" id="MBO1513465.1"/>
    </source>
</evidence>
<dbReference type="EMBL" id="JAGDEL010000014">
    <property type="protein sequence ID" value="MBO1513465.1"/>
    <property type="molecule type" value="Genomic_DNA"/>
</dbReference>
<evidence type="ECO:0000256" key="5">
    <source>
        <dbReference type="ARBA" id="ARBA00022692"/>
    </source>
</evidence>
<evidence type="ECO:0000256" key="7">
    <source>
        <dbReference type="ARBA" id="ARBA00023136"/>
    </source>
</evidence>
<evidence type="ECO:0000259" key="10">
    <source>
        <dbReference type="Pfam" id="PF04290"/>
    </source>
</evidence>
<evidence type="ECO:0000256" key="9">
    <source>
        <dbReference type="SAM" id="Phobius"/>
    </source>
</evidence>
<dbReference type="InterPro" id="IPR055348">
    <property type="entry name" value="DctQ"/>
</dbReference>
<evidence type="ECO:0000256" key="4">
    <source>
        <dbReference type="ARBA" id="ARBA00022519"/>
    </source>
</evidence>
<evidence type="ECO:0000256" key="1">
    <source>
        <dbReference type="ARBA" id="ARBA00004429"/>
    </source>
</evidence>
<accession>A0ABS3N5A7</accession>
<evidence type="ECO:0000256" key="8">
    <source>
        <dbReference type="ARBA" id="ARBA00038436"/>
    </source>
</evidence>
<evidence type="ECO:0000256" key="3">
    <source>
        <dbReference type="ARBA" id="ARBA00022475"/>
    </source>
</evidence>
<dbReference type="Pfam" id="PF04290">
    <property type="entry name" value="DctQ"/>
    <property type="match status" value="1"/>
</dbReference>
<feature type="transmembrane region" description="Helical" evidence="9">
    <location>
        <begin position="125"/>
        <end position="143"/>
    </location>
</feature>
<dbReference type="Proteomes" id="UP000663981">
    <property type="component" value="Unassembled WGS sequence"/>
</dbReference>
<dbReference type="InterPro" id="IPR007387">
    <property type="entry name" value="TRAP_DctQ"/>
</dbReference>
<keyword evidence="12" id="KW-1185">Reference proteome</keyword>
<keyword evidence="6 9" id="KW-1133">Transmembrane helix</keyword>
<feature type="transmembrane region" description="Helical" evidence="9">
    <location>
        <begin position="47"/>
        <end position="64"/>
    </location>
</feature>
<name>A0ABS3N5A7_9BACI</name>
<keyword evidence="2" id="KW-0813">Transport</keyword>
<gene>
    <name evidence="11" type="ORF">I7822_17580</name>
</gene>
<evidence type="ECO:0000313" key="12">
    <source>
        <dbReference type="Proteomes" id="UP000663981"/>
    </source>
</evidence>
<reference evidence="11 12" key="1">
    <citation type="submission" date="2021-03" db="EMBL/GenBank/DDBJ databases">
        <title>Whole genome sequence of Metabacillus bambusae BG109.</title>
        <authorList>
            <person name="Jeong J.W."/>
        </authorList>
    </citation>
    <scope>NUCLEOTIDE SEQUENCE [LARGE SCALE GENOMIC DNA]</scope>
    <source>
        <strain evidence="11 12">BG109</strain>
    </source>
</reference>
<protein>
    <submittedName>
        <fullName evidence="11">TRAP transporter small permease</fullName>
    </submittedName>
</protein>
<evidence type="ECO:0000256" key="6">
    <source>
        <dbReference type="ARBA" id="ARBA00022989"/>
    </source>
</evidence>
<keyword evidence="5 9" id="KW-0812">Transmembrane</keyword>
<comment type="subcellular location">
    <subcellularLocation>
        <location evidence="1">Cell inner membrane</location>
        <topology evidence="1">Multi-pass membrane protein</topology>
    </subcellularLocation>
</comment>
<proteinExistence type="inferred from homology"/>
<evidence type="ECO:0000256" key="2">
    <source>
        <dbReference type="ARBA" id="ARBA00022448"/>
    </source>
</evidence>
<organism evidence="11 12">
    <name type="scientific">Metabacillus bambusae</name>
    <dbReference type="NCBI Taxonomy" id="2795218"/>
    <lineage>
        <taxon>Bacteria</taxon>
        <taxon>Bacillati</taxon>
        <taxon>Bacillota</taxon>
        <taxon>Bacilli</taxon>
        <taxon>Bacillales</taxon>
        <taxon>Bacillaceae</taxon>
        <taxon>Metabacillus</taxon>
    </lineage>
</organism>
<dbReference type="RefSeq" id="WP_207980413.1">
    <property type="nucleotide sequence ID" value="NZ_JAGDEL010000014.1"/>
</dbReference>
<keyword evidence="7 9" id="KW-0472">Membrane</keyword>
<sequence>MKVITWLDKHLEEYILIILSIFTVIIVFTQVFMRYVLGESLTWSEEVARYVFIWMIYIGVSYGVKKGEHLGVDAFPMLFEKKGKIIIDMIASFSFFVFAVVITYYGFDIVLKVTRESAALGLPLGWIYAAPVVGMLLTAIRLIQKMARLVIEYKTLNRNECQEQTEFQEGKIV</sequence>
<keyword evidence="3" id="KW-1003">Cell membrane</keyword>
<keyword evidence="4" id="KW-0997">Cell inner membrane</keyword>
<feature type="domain" description="Tripartite ATP-independent periplasmic transporters DctQ component" evidence="10">
    <location>
        <begin position="24"/>
        <end position="150"/>
    </location>
</feature>
<feature type="transmembrane region" description="Helical" evidence="9">
    <location>
        <begin position="14"/>
        <end position="35"/>
    </location>
</feature>
<comment type="caution">
    <text evidence="11">The sequence shown here is derived from an EMBL/GenBank/DDBJ whole genome shotgun (WGS) entry which is preliminary data.</text>
</comment>
<feature type="transmembrane region" description="Helical" evidence="9">
    <location>
        <begin position="85"/>
        <end position="105"/>
    </location>
</feature>
<comment type="similarity">
    <text evidence="8">Belongs to the TRAP transporter small permease family.</text>
</comment>